<evidence type="ECO:0000313" key="1">
    <source>
        <dbReference type="EMBL" id="KZV24425.1"/>
    </source>
</evidence>
<proteinExistence type="predicted"/>
<keyword evidence="2" id="KW-1185">Reference proteome</keyword>
<dbReference type="AlphaFoldDB" id="A0A2Z7ARF5"/>
<accession>A0A2Z7ARF5</accession>
<organism evidence="1 2">
    <name type="scientific">Dorcoceras hygrometricum</name>
    <dbReference type="NCBI Taxonomy" id="472368"/>
    <lineage>
        <taxon>Eukaryota</taxon>
        <taxon>Viridiplantae</taxon>
        <taxon>Streptophyta</taxon>
        <taxon>Embryophyta</taxon>
        <taxon>Tracheophyta</taxon>
        <taxon>Spermatophyta</taxon>
        <taxon>Magnoliopsida</taxon>
        <taxon>eudicotyledons</taxon>
        <taxon>Gunneridae</taxon>
        <taxon>Pentapetalae</taxon>
        <taxon>asterids</taxon>
        <taxon>lamiids</taxon>
        <taxon>Lamiales</taxon>
        <taxon>Gesneriaceae</taxon>
        <taxon>Didymocarpoideae</taxon>
        <taxon>Trichosporeae</taxon>
        <taxon>Loxocarpinae</taxon>
        <taxon>Dorcoceras</taxon>
    </lineage>
</organism>
<protein>
    <submittedName>
        <fullName evidence="1">Uncharacterized protein</fullName>
    </submittedName>
</protein>
<gene>
    <name evidence="1" type="ORF">F511_24220</name>
</gene>
<dbReference type="EMBL" id="KV012816">
    <property type="protein sequence ID" value="KZV24425.1"/>
    <property type="molecule type" value="Genomic_DNA"/>
</dbReference>
<dbReference type="Proteomes" id="UP000250235">
    <property type="component" value="Unassembled WGS sequence"/>
</dbReference>
<name>A0A2Z7ARF5_9LAMI</name>
<sequence length="133" mass="14762">MSTGYAIALKLMTGSSTSSCVLIHSNSWYKEALVWMSCCLRLDFLLYDVASLLCLDVQATCWFLRLLDSNHLLIMMTSPMTSSTLSHLLILQHDVASSLSLLFSSADSQLLIVMTSLLMSSQLIPYLAHHLNC</sequence>
<evidence type="ECO:0000313" key="2">
    <source>
        <dbReference type="Proteomes" id="UP000250235"/>
    </source>
</evidence>
<reference evidence="1 2" key="1">
    <citation type="journal article" date="2015" name="Proc. Natl. Acad. Sci. U.S.A.">
        <title>The resurrection genome of Boea hygrometrica: A blueprint for survival of dehydration.</title>
        <authorList>
            <person name="Xiao L."/>
            <person name="Yang G."/>
            <person name="Zhang L."/>
            <person name="Yang X."/>
            <person name="Zhao S."/>
            <person name="Ji Z."/>
            <person name="Zhou Q."/>
            <person name="Hu M."/>
            <person name="Wang Y."/>
            <person name="Chen M."/>
            <person name="Xu Y."/>
            <person name="Jin H."/>
            <person name="Xiao X."/>
            <person name="Hu G."/>
            <person name="Bao F."/>
            <person name="Hu Y."/>
            <person name="Wan P."/>
            <person name="Li L."/>
            <person name="Deng X."/>
            <person name="Kuang T."/>
            <person name="Xiang C."/>
            <person name="Zhu J.K."/>
            <person name="Oliver M.J."/>
            <person name="He Y."/>
        </authorList>
    </citation>
    <scope>NUCLEOTIDE SEQUENCE [LARGE SCALE GENOMIC DNA]</scope>
    <source>
        <strain evidence="2">cv. XS01</strain>
    </source>
</reference>